<comment type="caution">
    <text evidence="5">The sequence shown here is derived from an EMBL/GenBank/DDBJ whole genome shotgun (WGS) entry which is preliminary data.</text>
</comment>
<dbReference type="Pfam" id="PF12833">
    <property type="entry name" value="HTH_18"/>
    <property type="match status" value="1"/>
</dbReference>
<dbReference type="Pfam" id="PF14525">
    <property type="entry name" value="AraC_binding_2"/>
    <property type="match status" value="1"/>
</dbReference>
<evidence type="ECO:0000259" key="4">
    <source>
        <dbReference type="PROSITE" id="PS01124"/>
    </source>
</evidence>
<dbReference type="EMBL" id="JBIAZU010000001">
    <property type="protein sequence ID" value="MFF5288861.1"/>
    <property type="molecule type" value="Genomic_DNA"/>
</dbReference>
<dbReference type="PANTHER" id="PTHR46796:SF6">
    <property type="entry name" value="ARAC SUBFAMILY"/>
    <property type="match status" value="1"/>
</dbReference>
<evidence type="ECO:0000256" key="2">
    <source>
        <dbReference type="ARBA" id="ARBA00023125"/>
    </source>
</evidence>
<accession>A0ABW6W7D3</accession>
<keyword evidence="1" id="KW-0805">Transcription regulation</keyword>
<dbReference type="Gene3D" id="1.10.10.60">
    <property type="entry name" value="Homeodomain-like"/>
    <property type="match status" value="1"/>
</dbReference>
<keyword evidence="6" id="KW-1185">Reference proteome</keyword>
<dbReference type="InterPro" id="IPR035418">
    <property type="entry name" value="AraC-bd_2"/>
</dbReference>
<name>A0ABW6W7D3_9ACTN</name>
<dbReference type="PANTHER" id="PTHR46796">
    <property type="entry name" value="HTH-TYPE TRANSCRIPTIONAL ACTIVATOR RHAS-RELATED"/>
    <property type="match status" value="1"/>
</dbReference>
<evidence type="ECO:0000313" key="6">
    <source>
        <dbReference type="Proteomes" id="UP001602245"/>
    </source>
</evidence>
<proteinExistence type="predicted"/>
<keyword evidence="3" id="KW-0804">Transcription</keyword>
<dbReference type="Proteomes" id="UP001602245">
    <property type="component" value="Unassembled WGS sequence"/>
</dbReference>
<dbReference type="InterPro" id="IPR050204">
    <property type="entry name" value="AraC_XylS_family_regulators"/>
</dbReference>
<dbReference type="RefSeq" id="WP_020509208.1">
    <property type="nucleotide sequence ID" value="NZ_JBIAZU010000001.1"/>
</dbReference>
<dbReference type="PROSITE" id="PS01124">
    <property type="entry name" value="HTH_ARAC_FAMILY_2"/>
    <property type="match status" value="1"/>
</dbReference>
<evidence type="ECO:0000313" key="5">
    <source>
        <dbReference type="EMBL" id="MFF5288861.1"/>
    </source>
</evidence>
<feature type="domain" description="HTH araC/xylS-type" evidence="4">
    <location>
        <begin position="218"/>
        <end position="319"/>
    </location>
</feature>
<evidence type="ECO:0000256" key="1">
    <source>
        <dbReference type="ARBA" id="ARBA00023015"/>
    </source>
</evidence>
<dbReference type="SUPFAM" id="SSF46689">
    <property type="entry name" value="Homeodomain-like"/>
    <property type="match status" value="1"/>
</dbReference>
<dbReference type="InterPro" id="IPR020449">
    <property type="entry name" value="Tscrpt_reg_AraC-type_HTH"/>
</dbReference>
<gene>
    <name evidence="5" type="ORF">ACFY35_05445</name>
</gene>
<dbReference type="SMART" id="SM00342">
    <property type="entry name" value="HTH_ARAC"/>
    <property type="match status" value="1"/>
</dbReference>
<reference evidence="5 6" key="1">
    <citation type="submission" date="2024-10" db="EMBL/GenBank/DDBJ databases">
        <title>The Natural Products Discovery Center: Release of the First 8490 Sequenced Strains for Exploring Actinobacteria Biosynthetic Diversity.</title>
        <authorList>
            <person name="Kalkreuter E."/>
            <person name="Kautsar S.A."/>
            <person name="Yang D."/>
            <person name="Bader C.D."/>
            <person name="Teijaro C.N."/>
            <person name="Fluegel L."/>
            <person name="Davis C.M."/>
            <person name="Simpson J.R."/>
            <person name="Lauterbach L."/>
            <person name="Steele A.D."/>
            <person name="Gui C."/>
            <person name="Meng S."/>
            <person name="Li G."/>
            <person name="Viehrig K."/>
            <person name="Ye F."/>
            <person name="Su P."/>
            <person name="Kiefer A.F."/>
            <person name="Nichols A."/>
            <person name="Cepeda A.J."/>
            <person name="Yan W."/>
            <person name="Fan B."/>
            <person name="Jiang Y."/>
            <person name="Adhikari A."/>
            <person name="Zheng C.-J."/>
            <person name="Schuster L."/>
            <person name="Cowan T.M."/>
            <person name="Smanski M.J."/>
            <person name="Chevrette M.G."/>
            <person name="De Carvalho L.P.S."/>
            <person name="Shen B."/>
        </authorList>
    </citation>
    <scope>NUCLEOTIDE SEQUENCE [LARGE SCALE GENOMIC DNA]</scope>
    <source>
        <strain evidence="5 6">NPDC000087</strain>
    </source>
</reference>
<dbReference type="InterPro" id="IPR009057">
    <property type="entry name" value="Homeodomain-like_sf"/>
</dbReference>
<dbReference type="InterPro" id="IPR018060">
    <property type="entry name" value="HTH_AraC"/>
</dbReference>
<organism evidence="5 6">
    <name type="scientific">Paractinoplanes globisporus</name>
    <dbReference type="NCBI Taxonomy" id="113565"/>
    <lineage>
        <taxon>Bacteria</taxon>
        <taxon>Bacillati</taxon>
        <taxon>Actinomycetota</taxon>
        <taxon>Actinomycetes</taxon>
        <taxon>Micromonosporales</taxon>
        <taxon>Micromonosporaceae</taxon>
        <taxon>Paractinoplanes</taxon>
    </lineage>
</organism>
<protein>
    <submittedName>
        <fullName evidence="5">Helix-turn-helix domain-containing protein</fullName>
    </submittedName>
</protein>
<dbReference type="PRINTS" id="PR00032">
    <property type="entry name" value="HTHARAC"/>
</dbReference>
<evidence type="ECO:0000256" key="3">
    <source>
        <dbReference type="ARBA" id="ARBA00023163"/>
    </source>
</evidence>
<keyword evidence="2" id="KW-0238">DNA-binding</keyword>
<sequence length="322" mass="35415">MDVVSTDGVPAEERFAYWREVNAKLDLPYDLRCEPRAQSGFGASVGFSAFGPVQTALATMAPHSTHRTTRLIRQADPGMLEVGCTVRGRGTVTQDGRRAEVCSGDLVLLDTSRPYEVEHAPEAAVSRVLLLRFARSQLPLPPKELRHLTAVRIPGDRGLGTLPSLVLLQLARQLPELSPSDTSRLSTLVVDVLTTALGHALETRSAVPPHSRQRTLKTQVYAFIQHNLGDERLTPEAIAAAHHISLRYLHKLFQQEGHTVAGYIRGRRLEQCRHDIADPGLAASPIHELAARWGFPSSAHFSRVFRGAYGLSPAQFRRQSAP</sequence>